<dbReference type="EMBL" id="KK121160">
    <property type="protein sequence ID" value="KFM79872.1"/>
    <property type="molecule type" value="Genomic_DNA"/>
</dbReference>
<keyword evidence="2" id="KW-1185">Reference proteome</keyword>
<evidence type="ECO:0000313" key="2">
    <source>
        <dbReference type="Proteomes" id="UP000054359"/>
    </source>
</evidence>
<dbReference type="AlphaFoldDB" id="A0A087UR83"/>
<organism evidence="1 2">
    <name type="scientific">Stegodyphus mimosarum</name>
    <name type="common">African social velvet spider</name>
    <dbReference type="NCBI Taxonomy" id="407821"/>
    <lineage>
        <taxon>Eukaryota</taxon>
        <taxon>Metazoa</taxon>
        <taxon>Ecdysozoa</taxon>
        <taxon>Arthropoda</taxon>
        <taxon>Chelicerata</taxon>
        <taxon>Arachnida</taxon>
        <taxon>Araneae</taxon>
        <taxon>Araneomorphae</taxon>
        <taxon>Entelegynae</taxon>
        <taxon>Eresoidea</taxon>
        <taxon>Eresidae</taxon>
        <taxon>Stegodyphus</taxon>
    </lineage>
</organism>
<sequence>MLWTIKLNCLTLQINFSCMLRFHMIFKMILCYKSFRA</sequence>
<proteinExistence type="predicted"/>
<dbReference type="Proteomes" id="UP000054359">
    <property type="component" value="Unassembled WGS sequence"/>
</dbReference>
<reference evidence="1 2" key="1">
    <citation type="submission" date="2013-11" db="EMBL/GenBank/DDBJ databases">
        <title>Genome sequencing of Stegodyphus mimosarum.</title>
        <authorList>
            <person name="Bechsgaard J."/>
        </authorList>
    </citation>
    <scope>NUCLEOTIDE SEQUENCE [LARGE SCALE GENOMIC DNA]</scope>
</reference>
<gene>
    <name evidence="1" type="ORF">X975_26514</name>
</gene>
<feature type="non-terminal residue" evidence="1">
    <location>
        <position position="37"/>
    </location>
</feature>
<name>A0A087UR83_STEMI</name>
<protein>
    <submittedName>
        <fullName evidence="1">Uncharacterized protein</fullName>
    </submittedName>
</protein>
<accession>A0A087UR83</accession>
<evidence type="ECO:0000313" key="1">
    <source>
        <dbReference type="EMBL" id="KFM79872.1"/>
    </source>
</evidence>